<dbReference type="EMBL" id="DNWC01000128">
    <property type="protein sequence ID" value="HBJ09275.1"/>
    <property type="molecule type" value="Genomic_DNA"/>
</dbReference>
<dbReference type="AlphaFoldDB" id="A0A354M436"/>
<gene>
    <name evidence="2" type="ORF">DDY73_09760</name>
</gene>
<protein>
    <submittedName>
        <fullName evidence="2">Uncharacterized protein</fullName>
    </submittedName>
</protein>
<evidence type="ECO:0000313" key="2">
    <source>
        <dbReference type="EMBL" id="HBJ09275.1"/>
    </source>
</evidence>
<proteinExistence type="predicted"/>
<organism evidence="2 3">
    <name type="scientific">Coprobacter fastidiosus</name>
    <dbReference type="NCBI Taxonomy" id="1099853"/>
    <lineage>
        <taxon>Bacteria</taxon>
        <taxon>Pseudomonadati</taxon>
        <taxon>Bacteroidota</taxon>
        <taxon>Bacteroidia</taxon>
        <taxon>Bacteroidales</taxon>
        <taxon>Barnesiellaceae</taxon>
        <taxon>Coprobacter</taxon>
    </lineage>
</organism>
<comment type="caution">
    <text evidence="2">The sequence shown here is derived from an EMBL/GenBank/DDBJ whole genome shotgun (WGS) entry which is preliminary data.</text>
</comment>
<reference evidence="2 3" key="1">
    <citation type="journal article" date="2018" name="Nat. Biotechnol.">
        <title>A standardized bacterial taxonomy based on genome phylogeny substantially revises the tree of life.</title>
        <authorList>
            <person name="Parks D.H."/>
            <person name="Chuvochina M."/>
            <person name="Waite D.W."/>
            <person name="Rinke C."/>
            <person name="Skarshewski A."/>
            <person name="Chaumeil P.A."/>
            <person name="Hugenholtz P."/>
        </authorList>
    </citation>
    <scope>NUCLEOTIDE SEQUENCE [LARGE SCALE GENOMIC DNA]</scope>
    <source>
        <strain evidence="2">UBA11482</strain>
    </source>
</reference>
<name>A0A354M436_9BACT</name>
<dbReference type="RefSeq" id="WP_195595554.1">
    <property type="nucleotide sequence ID" value="NZ_JADMPX010000004.1"/>
</dbReference>
<sequence>MKDRITWVPSLLTGELIPKKTSVWDLDDEENEERNDRRQASLMETTPYSRPKNYETNIRIFQPPITPGSVLPYPFNRIMQNVEKRIPQKNPTKQTQTQSGKFNLPITAPNAPRDSISDPDFLRIIEPYLTSNPTGLSADTLRSISRSDKDIEYGTVVRQYNTSGNGHSFELKADPITKGQAPYVKNGFLYHPWNGDMDNLPDTETTGFIHTHPGPRPSSPSPGDMWVFAESQKDRKNTNNSLMITFTPDTEYYITIEDQKKMKKALNDGVFTYANRDFHIDQKKRKSQEQNFIQRYLKNEGLKGVFGIYRRCYRNGKLDGFEKAVLDENGEYRWMPIKGQYNIVPKTSFE</sequence>
<feature type="compositionally biased region" description="Low complexity" evidence="1">
    <location>
        <begin position="88"/>
        <end position="98"/>
    </location>
</feature>
<feature type="region of interest" description="Disordered" evidence="1">
    <location>
        <begin position="88"/>
        <end position="115"/>
    </location>
</feature>
<evidence type="ECO:0000256" key="1">
    <source>
        <dbReference type="SAM" id="MobiDB-lite"/>
    </source>
</evidence>
<feature type="region of interest" description="Disordered" evidence="1">
    <location>
        <begin position="27"/>
        <end position="49"/>
    </location>
</feature>
<evidence type="ECO:0000313" key="3">
    <source>
        <dbReference type="Proteomes" id="UP000262954"/>
    </source>
</evidence>
<accession>A0A354M436</accession>
<dbReference type="Proteomes" id="UP000262954">
    <property type="component" value="Unassembled WGS sequence"/>
</dbReference>